<organism evidence="2 3">
    <name type="scientific">Fulvivirga kasyanovii</name>
    <dbReference type="NCBI Taxonomy" id="396812"/>
    <lineage>
        <taxon>Bacteria</taxon>
        <taxon>Pseudomonadati</taxon>
        <taxon>Bacteroidota</taxon>
        <taxon>Cytophagia</taxon>
        <taxon>Cytophagales</taxon>
        <taxon>Fulvivirgaceae</taxon>
        <taxon>Fulvivirga</taxon>
    </lineage>
</organism>
<evidence type="ECO:0000259" key="1">
    <source>
        <dbReference type="Pfam" id="PF20594"/>
    </source>
</evidence>
<dbReference type="Pfam" id="PF20594">
    <property type="entry name" value="DUF6794"/>
    <property type="match status" value="1"/>
</dbReference>
<dbReference type="Proteomes" id="UP000798808">
    <property type="component" value="Unassembled WGS sequence"/>
</dbReference>
<dbReference type="RefSeq" id="WP_155168645.1">
    <property type="nucleotide sequence ID" value="NZ_BAAAFL010000012.1"/>
</dbReference>
<sequence>MMISRIMLIVITYMVIFQMGCSHRVTQSEVAAMDTIHGVYIPADLDEAMAELDKVLSDEDKEEFKALKSRNEMLAYHHGLGMWMRNSWALWGGSRLAVYFHSKGITHPEGMSSEILMSYYDWLHRELILIDCITYKIEIPFFDDYTYQEDSYTEGIFHHYIFEDHSTITVHCGFNVKRPFNTDQPGDTLNINGYKVIRYVGNKEERLFIEDYYIKSEITIIAEYLEKDSPVVQAVDNVTISKKN</sequence>
<accession>A0ABW9RHR9</accession>
<dbReference type="EMBL" id="SMLW01000210">
    <property type="protein sequence ID" value="MTI23503.1"/>
    <property type="molecule type" value="Genomic_DNA"/>
</dbReference>
<keyword evidence="3" id="KW-1185">Reference proteome</keyword>
<name>A0ABW9RHR9_9BACT</name>
<proteinExistence type="predicted"/>
<evidence type="ECO:0000313" key="3">
    <source>
        <dbReference type="Proteomes" id="UP000798808"/>
    </source>
</evidence>
<reference evidence="2 3" key="1">
    <citation type="submission" date="2019-02" db="EMBL/GenBank/DDBJ databases">
        <authorList>
            <person name="Goldberg S.R."/>
            <person name="Haltli B.A."/>
            <person name="Correa H."/>
            <person name="Russell K.G."/>
        </authorList>
    </citation>
    <scope>NUCLEOTIDE SEQUENCE [LARGE SCALE GENOMIC DNA]</scope>
    <source>
        <strain evidence="2 3">JCM 16186</strain>
    </source>
</reference>
<gene>
    <name evidence="2" type="ORF">E1163_00915</name>
</gene>
<comment type="caution">
    <text evidence="2">The sequence shown here is derived from an EMBL/GenBank/DDBJ whole genome shotgun (WGS) entry which is preliminary data.</text>
</comment>
<feature type="domain" description="DUF6794" evidence="1">
    <location>
        <begin position="41"/>
        <end position="123"/>
    </location>
</feature>
<protein>
    <recommendedName>
        <fullName evidence="1">DUF6794 domain-containing protein</fullName>
    </recommendedName>
</protein>
<dbReference type="InterPro" id="IPR046744">
    <property type="entry name" value="DUF6794"/>
</dbReference>
<evidence type="ECO:0000313" key="2">
    <source>
        <dbReference type="EMBL" id="MTI23503.1"/>
    </source>
</evidence>